<dbReference type="GO" id="GO:0004722">
    <property type="term" value="F:protein serine/threonine phosphatase activity"/>
    <property type="evidence" value="ECO:0007669"/>
    <property type="project" value="InterPro"/>
</dbReference>
<evidence type="ECO:0000313" key="2">
    <source>
        <dbReference type="EMBL" id="KAE8076047.1"/>
    </source>
</evidence>
<dbReference type="PROSITE" id="PS51746">
    <property type="entry name" value="PPM_2"/>
    <property type="match status" value="1"/>
</dbReference>
<dbReference type="PANTHER" id="PTHR47992">
    <property type="entry name" value="PROTEIN PHOSPHATASE"/>
    <property type="match status" value="1"/>
</dbReference>
<dbReference type="InterPro" id="IPR015655">
    <property type="entry name" value="PP2C"/>
</dbReference>
<feature type="domain" description="PPM-type phosphatase" evidence="1">
    <location>
        <begin position="43"/>
        <end position="243"/>
    </location>
</feature>
<sequence length="244" mass="27569">MRLKDLHLKLKGIRLNRFLIGDGGSKKRCRKIPMPPWLALLHGYHVLEDQPFISGSDEPEPDSVVVEREKIEELELWFFGVSEGQVGDEVTNYVRSHLLNRNPKEKADEPWGANSVSVLVINTGELVMASMGNYRAVVCRAATAHVIGSRNQKSAKRYWSRRLLSACNKQSKGPELLVGAERIDSPTEFVILASTGIWEVMNDQEAVLLIRDIYNPQIAAEYLANEALNRRSKSRISCLIIRFN</sequence>
<dbReference type="Pfam" id="PF00481">
    <property type="entry name" value="PP2C"/>
    <property type="match status" value="1"/>
</dbReference>
<evidence type="ECO:0000259" key="1">
    <source>
        <dbReference type="PROSITE" id="PS51746"/>
    </source>
</evidence>
<evidence type="ECO:0000313" key="3">
    <source>
        <dbReference type="Proteomes" id="UP000327013"/>
    </source>
</evidence>
<dbReference type="SUPFAM" id="SSF81606">
    <property type="entry name" value="PP2C-like"/>
    <property type="match status" value="1"/>
</dbReference>
<dbReference type="Gene3D" id="3.60.40.10">
    <property type="entry name" value="PPM-type phosphatase domain"/>
    <property type="match status" value="1"/>
</dbReference>
<dbReference type="InterPro" id="IPR001932">
    <property type="entry name" value="PPM-type_phosphatase-like_dom"/>
</dbReference>
<dbReference type="OrthoDB" id="10264738at2759"/>
<protein>
    <recommendedName>
        <fullName evidence="1">PPM-type phosphatase domain-containing protein</fullName>
    </recommendedName>
</protein>
<name>A0A5N6RDT6_9ROSI</name>
<keyword evidence="3" id="KW-1185">Reference proteome</keyword>
<gene>
    <name evidence="2" type="ORF">FH972_014720</name>
</gene>
<organism evidence="2 3">
    <name type="scientific">Carpinus fangiana</name>
    <dbReference type="NCBI Taxonomy" id="176857"/>
    <lineage>
        <taxon>Eukaryota</taxon>
        <taxon>Viridiplantae</taxon>
        <taxon>Streptophyta</taxon>
        <taxon>Embryophyta</taxon>
        <taxon>Tracheophyta</taxon>
        <taxon>Spermatophyta</taxon>
        <taxon>Magnoliopsida</taxon>
        <taxon>eudicotyledons</taxon>
        <taxon>Gunneridae</taxon>
        <taxon>Pentapetalae</taxon>
        <taxon>rosids</taxon>
        <taxon>fabids</taxon>
        <taxon>Fagales</taxon>
        <taxon>Betulaceae</taxon>
        <taxon>Carpinus</taxon>
    </lineage>
</organism>
<dbReference type="AlphaFoldDB" id="A0A5N6RDT6"/>
<dbReference type="Proteomes" id="UP000327013">
    <property type="component" value="Chromosome 6"/>
</dbReference>
<accession>A0A5N6RDT6</accession>
<proteinExistence type="predicted"/>
<dbReference type="SMART" id="SM00332">
    <property type="entry name" value="PP2Cc"/>
    <property type="match status" value="1"/>
</dbReference>
<dbReference type="InterPro" id="IPR036457">
    <property type="entry name" value="PPM-type-like_dom_sf"/>
</dbReference>
<dbReference type="EMBL" id="CM017326">
    <property type="protein sequence ID" value="KAE8076047.1"/>
    <property type="molecule type" value="Genomic_DNA"/>
</dbReference>
<reference evidence="2 3" key="1">
    <citation type="submission" date="2019-06" db="EMBL/GenBank/DDBJ databases">
        <title>A chromosomal-level reference genome of Carpinus fangiana (Coryloideae, Betulaceae).</title>
        <authorList>
            <person name="Yang X."/>
            <person name="Wang Z."/>
            <person name="Zhang L."/>
            <person name="Hao G."/>
            <person name="Liu J."/>
            <person name="Yang Y."/>
        </authorList>
    </citation>
    <scope>NUCLEOTIDE SEQUENCE [LARGE SCALE GENOMIC DNA]</scope>
    <source>
        <strain evidence="2">Cfa_2016G</strain>
        <tissue evidence="2">Leaf</tissue>
    </source>
</reference>